<dbReference type="RefSeq" id="WP_201821191.1">
    <property type="nucleotide sequence ID" value="NZ_JAERRH010000008.1"/>
</dbReference>
<evidence type="ECO:0000313" key="4">
    <source>
        <dbReference type="Proteomes" id="UP000621386"/>
    </source>
</evidence>
<dbReference type="EMBL" id="JAERRH010000008">
    <property type="protein sequence ID" value="MBL1107410.1"/>
    <property type="molecule type" value="Genomic_DNA"/>
</dbReference>
<feature type="compositionally biased region" description="Basic and acidic residues" evidence="1">
    <location>
        <begin position="1"/>
        <end position="13"/>
    </location>
</feature>
<evidence type="ECO:0000256" key="2">
    <source>
        <dbReference type="SAM" id="Phobius"/>
    </source>
</evidence>
<feature type="transmembrane region" description="Helical" evidence="2">
    <location>
        <begin position="43"/>
        <end position="64"/>
    </location>
</feature>
<sequence length="343" mass="37411">MAEQEVGRRDEQIRSSANEGIAAPGGDGRDEPRKGKPRRRLTLAFQAAGIAAAISGTVTAIPSFYNASREGDAASILASFTAILGVILSTVAAAVAPEFRELSRQTWQWLRARTKTATYSALSGMCVALAVWELLARHSIAAAGLVVMAAAAVRLVAARSMFRYWKKPLEQLRLHVATEVFFHCFALWGLTAGLLLEVAAVKHLDTAPRVTITISLSLALLVAVNKATARTRKLCTAIDGEISEVFRTVEALRVDIASTNAVNLRREALERVDTLDRMLRTRLNTGYKLTGTSLLPTSTRVALVRGLREAIERDIMGEGPWKRSKISLRQIQNACSRWTDTMA</sequence>
<evidence type="ECO:0000256" key="1">
    <source>
        <dbReference type="SAM" id="MobiDB-lite"/>
    </source>
</evidence>
<comment type="caution">
    <text evidence="3">The sequence shown here is derived from an EMBL/GenBank/DDBJ whole genome shotgun (WGS) entry which is preliminary data.</text>
</comment>
<evidence type="ECO:0000313" key="3">
    <source>
        <dbReference type="EMBL" id="MBL1107410.1"/>
    </source>
</evidence>
<accession>A0ABS1P5S6</accession>
<proteinExistence type="predicted"/>
<keyword evidence="2" id="KW-1133">Transmembrane helix</keyword>
<dbReference type="Proteomes" id="UP000621386">
    <property type="component" value="Unassembled WGS sequence"/>
</dbReference>
<feature type="transmembrane region" description="Helical" evidence="2">
    <location>
        <begin position="180"/>
        <end position="201"/>
    </location>
</feature>
<reference evidence="3 4" key="1">
    <citation type="submission" date="2021-01" db="EMBL/GenBank/DDBJ databases">
        <title>WGS of actinomycetes isolated from Thailand.</title>
        <authorList>
            <person name="Thawai C."/>
        </authorList>
    </citation>
    <scope>NUCLEOTIDE SEQUENCE [LARGE SCALE GENOMIC DNA]</scope>
    <source>
        <strain evidence="3 4">CH5-8</strain>
    </source>
</reference>
<keyword evidence="2" id="KW-0472">Membrane</keyword>
<feature type="transmembrane region" description="Helical" evidence="2">
    <location>
        <begin position="76"/>
        <end position="96"/>
    </location>
</feature>
<keyword evidence="4" id="KW-1185">Reference proteome</keyword>
<feature type="transmembrane region" description="Helical" evidence="2">
    <location>
        <begin position="141"/>
        <end position="159"/>
    </location>
</feature>
<keyword evidence="2" id="KW-0812">Transmembrane</keyword>
<feature type="region of interest" description="Disordered" evidence="1">
    <location>
        <begin position="1"/>
        <end position="36"/>
    </location>
</feature>
<organism evidence="3 4">
    <name type="scientific">Streptomyces musisoli</name>
    <dbReference type="NCBI Taxonomy" id="2802280"/>
    <lineage>
        <taxon>Bacteria</taxon>
        <taxon>Bacillati</taxon>
        <taxon>Actinomycetota</taxon>
        <taxon>Actinomycetes</taxon>
        <taxon>Kitasatosporales</taxon>
        <taxon>Streptomycetaceae</taxon>
        <taxon>Streptomyces</taxon>
    </lineage>
</organism>
<protein>
    <submittedName>
        <fullName evidence="3">Uncharacterized protein</fullName>
    </submittedName>
</protein>
<name>A0ABS1P5S6_9ACTN</name>
<feature type="transmembrane region" description="Helical" evidence="2">
    <location>
        <begin position="117"/>
        <end position="135"/>
    </location>
</feature>
<feature type="transmembrane region" description="Helical" evidence="2">
    <location>
        <begin position="207"/>
        <end position="224"/>
    </location>
</feature>
<gene>
    <name evidence="3" type="ORF">JK361_22855</name>
</gene>